<organism evidence="1 2">
    <name type="scientific">Marchantia polymorpha subsp. ruderalis</name>
    <dbReference type="NCBI Taxonomy" id="1480154"/>
    <lineage>
        <taxon>Eukaryota</taxon>
        <taxon>Viridiplantae</taxon>
        <taxon>Streptophyta</taxon>
        <taxon>Embryophyta</taxon>
        <taxon>Marchantiophyta</taxon>
        <taxon>Marchantiopsida</taxon>
        <taxon>Marchantiidae</taxon>
        <taxon>Marchantiales</taxon>
        <taxon>Marchantiaceae</taxon>
        <taxon>Marchantia</taxon>
    </lineage>
</organism>
<dbReference type="Proteomes" id="UP000077202">
    <property type="component" value="Unassembled WGS sequence"/>
</dbReference>
<protein>
    <submittedName>
        <fullName evidence="1">Uncharacterized protein</fullName>
    </submittedName>
</protein>
<name>A0A176VR56_MARPO</name>
<evidence type="ECO:0000313" key="1">
    <source>
        <dbReference type="EMBL" id="OAE22475.1"/>
    </source>
</evidence>
<dbReference type="AlphaFoldDB" id="A0A176VR56"/>
<proteinExistence type="predicted"/>
<gene>
    <name evidence="1" type="ORF">AXG93_4697s1110</name>
</gene>
<comment type="caution">
    <text evidence="1">The sequence shown here is derived from an EMBL/GenBank/DDBJ whole genome shotgun (WGS) entry which is preliminary data.</text>
</comment>
<sequence length="101" mass="10437">MVKARGLGLGLGVGLGLGLGVGLALYRAPDTPPVVRKLADAETESRIRYGSGFGRPLSTTTLAQGCLTRSPPPAPSTSLQNDLVLEAAFKFNGMLRVDKGA</sequence>
<evidence type="ECO:0000313" key="2">
    <source>
        <dbReference type="Proteomes" id="UP000077202"/>
    </source>
</evidence>
<keyword evidence="2" id="KW-1185">Reference proteome</keyword>
<accession>A0A176VR56</accession>
<dbReference type="EMBL" id="LVLJ01003178">
    <property type="protein sequence ID" value="OAE22475.1"/>
    <property type="molecule type" value="Genomic_DNA"/>
</dbReference>
<reference evidence="1" key="1">
    <citation type="submission" date="2016-03" db="EMBL/GenBank/DDBJ databases">
        <title>Mechanisms controlling the formation of the plant cell surface in tip-growing cells are functionally conserved among land plants.</title>
        <authorList>
            <person name="Honkanen S."/>
            <person name="Jones V.A."/>
            <person name="Morieri G."/>
            <person name="Champion C."/>
            <person name="Hetherington A.J."/>
            <person name="Kelly S."/>
            <person name="Saint-Marcoux D."/>
            <person name="Proust H."/>
            <person name="Prescott H."/>
            <person name="Dolan L."/>
        </authorList>
    </citation>
    <scope>NUCLEOTIDE SEQUENCE [LARGE SCALE GENOMIC DNA]</scope>
    <source>
        <tissue evidence="1">Whole gametophyte</tissue>
    </source>
</reference>